<evidence type="ECO:0000313" key="4">
    <source>
        <dbReference type="Proteomes" id="UP001152798"/>
    </source>
</evidence>
<organism evidence="3 4">
    <name type="scientific">Nezara viridula</name>
    <name type="common">Southern green stink bug</name>
    <name type="synonym">Cimex viridulus</name>
    <dbReference type="NCBI Taxonomy" id="85310"/>
    <lineage>
        <taxon>Eukaryota</taxon>
        <taxon>Metazoa</taxon>
        <taxon>Ecdysozoa</taxon>
        <taxon>Arthropoda</taxon>
        <taxon>Hexapoda</taxon>
        <taxon>Insecta</taxon>
        <taxon>Pterygota</taxon>
        <taxon>Neoptera</taxon>
        <taxon>Paraneoptera</taxon>
        <taxon>Hemiptera</taxon>
        <taxon>Heteroptera</taxon>
        <taxon>Panheteroptera</taxon>
        <taxon>Pentatomomorpha</taxon>
        <taxon>Pentatomoidea</taxon>
        <taxon>Pentatomidae</taxon>
        <taxon>Pentatominae</taxon>
        <taxon>Nezara</taxon>
    </lineage>
</organism>
<dbReference type="EMBL" id="OV725079">
    <property type="protein sequence ID" value="CAH1397261.1"/>
    <property type="molecule type" value="Genomic_DNA"/>
</dbReference>
<evidence type="ECO:0000313" key="3">
    <source>
        <dbReference type="EMBL" id="CAH1397261.1"/>
    </source>
</evidence>
<evidence type="ECO:0000259" key="2">
    <source>
        <dbReference type="Pfam" id="PF00135"/>
    </source>
</evidence>
<dbReference type="PROSITE" id="PS00941">
    <property type="entry name" value="CARBOXYLESTERASE_B_2"/>
    <property type="match status" value="1"/>
</dbReference>
<dbReference type="SUPFAM" id="SSF53474">
    <property type="entry name" value="alpha/beta-Hydrolases"/>
    <property type="match status" value="1"/>
</dbReference>
<gene>
    <name evidence="3" type="ORF">NEZAVI_LOCUS7120</name>
</gene>
<feature type="domain" description="Carboxylesterase type B" evidence="2">
    <location>
        <begin position="18"/>
        <end position="523"/>
    </location>
</feature>
<dbReference type="OrthoDB" id="8174896at2759"/>
<proteinExistence type="predicted"/>
<protein>
    <recommendedName>
        <fullName evidence="2">Carboxylesterase type B domain-containing protein</fullName>
    </recommendedName>
</protein>
<dbReference type="InterPro" id="IPR019819">
    <property type="entry name" value="Carboxylesterase_B_CS"/>
</dbReference>
<dbReference type="AlphaFoldDB" id="A0A9P0H8B8"/>
<dbReference type="InterPro" id="IPR050309">
    <property type="entry name" value="Type-B_Carboxylest/Lipase"/>
</dbReference>
<dbReference type="PANTHER" id="PTHR11559">
    <property type="entry name" value="CARBOXYLESTERASE"/>
    <property type="match status" value="1"/>
</dbReference>
<accession>A0A9P0H8B8</accession>
<name>A0A9P0H8B8_NEZVI</name>
<evidence type="ECO:0000256" key="1">
    <source>
        <dbReference type="ARBA" id="ARBA00023180"/>
    </source>
</evidence>
<dbReference type="Proteomes" id="UP001152798">
    <property type="component" value="Chromosome 3"/>
</dbReference>
<keyword evidence="4" id="KW-1185">Reference proteome</keyword>
<sequence length="533" mass="59099">MLLQLLLLAVSCRAEVGPIVETSQGKVQGFINVSRGGKNYKVFAGIPYAKPPVGELRFKAPEAAEGWTDVRQAKEHGPLCPQINIYFGGSPAGVEDCLYLSVFTPEKEGKYPVAVHLHGGGWILGEGPRSKGPQYLMDEDIVVVDFNWRIGILGFLSFEDDVVPGNMGLKDMVMGLKWVKQNIAKFGGDPDRVTLLGECAGADAVYHLMVSPMSKGLFSGGIAESGSSYTTQAVSPPGLARQRAEELAKLFGCKGSTSEEMVNCLRGKDALELAGALPKFMKWQIDPVLSFSPVLEMHSKEPALTAPMSTWKTAPVPLLTGITSGEGLLRTMFFTKNFDVSELESDFNNKISKTLMLGEFSSDGDKLMAKIRDYYFPGKTISTIDNFKNLTDMIGDSWFSFGVLEGARLHTAPVYMYYFDYIGEHTMSEFFGDKSRATGAFHTDEQMYIWEMHGLPPHTGKDLDMSKNLIKIWTKFIKDGSPTVAEVTKTEWKPYLPGENYMEITKNGFELKQGLITDRYNFWKSLNSRDKLM</sequence>
<dbReference type="InterPro" id="IPR029058">
    <property type="entry name" value="AB_hydrolase_fold"/>
</dbReference>
<reference evidence="3" key="1">
    <citation type="submission" date="2022-01" db="EMBL/GenBank/DDBJ databases">
        <authorList>
            <person name="King R."/>
        </authorList>
    </citation>
    <scope>NUCLEOTIDE SEQUENCE</scope>
</reference>
<keyword evidence="1" id="KW-0325">Glycoprotein</keyword>
<dbReference type="Gene3D" id="3.40.50.1820">
    <property type="entry name" value="alpha/beta hydrolase"/>
    <property type="match status" value="1"/>
</dbReference>
<dbReference type="Pfam" id="PF00135">
    <property type="entry name" value="COesterase"/>
    <property type="match status" value="1"/>
</dbReference>
<dbReference type="InterPro" id="IPR002018">
    <property type="entry name" value="CarbesteraseB"/>
</dbReference>